<keyword evidence="4" id="KW-1185">Reference proteome</keyword>
<evidence type="ECO:0000256" key="1">
    <source>
        <dbReference type="SAM" id="Phobius"/>
    </source>
</evidence>
<feature type="transmembrane region" description="Helical" evidence="1">
    <location>
        <begin position="43"/>
        <end position="64"/>
    </location>
</feature>
<gene>
    <name evidence="3" type="ORF">GMOD_00000901</name>
</gene>
<accession>A0A3M7LXX1</accession>
<proteinExistence type="predicted"/>
<keyword evidence="1" id="KW-1133">Transmembrane helix</keyword>
<protein>
    <submittedName>
        <fullName evidence="3">SCO2-involved in stability of Cox1p and Cox2p</fullName>
    </submittedName>
</protein>
<dbReference type="InterPro" id="IPR041411">
    <property type="entry name" value="Ldi"/>
</dbReference>
<dbReference type="Proteomes" id="UP000265663">
    <property type="component" value="Unassembled WGS sequence"/>
</dbReference>
<keyword evidence="1" id="KW-0472">Membrane</keyword>
<name>A0A3M7LXX1_9PLEO</name>
<keyword evidence="1" id="KW-0812">Transmembrane</keyword>
<dbReference type="Pfam" id="PF18566">
    <property type="entry name" value="Ldi"/>
    <property type="match status" value="1"/>
</dbReference>
<evidence type="ECO:0000313" key="3">
    <source>
        <dbReference type="EMBL" id="RMZ67036.1"/>
    </source>
</evidence>
<dbReference type="EMBL" id="KE747810">
    <property type="protein sequence ID" value="RMZ67036.1"/>
    <property type="molecule type" value="Genomic_DNA"/>
</dbReference>
<reference evidence="3 4" key="1">
    <citation type="journal article" date="2014" name="PLoS ONE">
        <title>De novo Genome Assembly of the Fungal Plant Pathogen Pyrenophora semeniperda.</title>
        <authorList>
            <person name="Soliai M.M."/>
            <person name="Meyer S.E."/>
            <person name="Udall J.A."/>
            <person name="Elzinga D.E."/>
            <person name="Hermansen R.A."/>
            <person name="Bodily P.M."/>
            <person name="Hart A.A."/>
            <person name="Coleman C.E."/>
        </authorList>
    </citation>
    <scope>NUCLEOTIDE SEQUENCE [LARGE SCALE GENOMIC DNA]</scope>
    <source>
        <strain evidence="3 4">CCB06</strain>
        <tissue evidence="3">Mycelium</tissue>
    </source>
</reference>
<feature type="domain" description="Linalool dehydratase/isomerase" evidence="2">
    <location>
        <begin position="145"/>
        <end position="448"/>
    </location>
</feature>
<evidence type="ECO:0000259" key="2">
    <source>
        <dbReference type="Pfam" id="PF18566"/>
    </source>
</evidence>
<dbReference type="AlphaFoldDB" id="A0A3M7LXX1"/>
<evidence type="ECO:0000313" key="4">
    <source>
        <dbReference type="Proteomes" id="UP000265663"/>
    </source>
</evidence>
<sequence length="567" mass="64437">MTRIFFAASLFLWFATANIILPFLAWPGQALVFPVLPIKHRAGYSVVFVPAMAAVAAWFIFRFLQQESATMRQRRRERNEYLPSIIKELVSTAAPQKSSTELEIQPEELSQLRHILKIAMQDQDDWFVPLSNFSVIDQFQTASIRYQLCEIIYVLALANKIYTPSFRGGYLQRAQKKVIYKYCQKKVLNYWKWECLWGKLSTNYEPVKKDNIMLTGFLLLAISLYESATGDHTFSEENALELVIDNSHRYRHSAKTLAQALMENFSISSYCLYACEPNWIYTFCNLNGINSLLAHDANTGRRDVELVRASFHKALVEEFLDESGSAHPIRSSPTGLRLPNIVGAANEFSVSCLAGPNFPDLSLRSYAIARHEYMEFDSQCKLSFKNIQNGDMLDPGNYGSSMALLYASSLMAAHEHGDNEVARQITTMIDYDQSLLRTEKDGFVWYEGISLFMKCQLLRARLWLRSGWSRFMQPSSDAVQRGPCLTDVNFEEAMVAKAISYTGDDLDLVLYPGTEAMSTWISIKNLKPSSDYMIKDVMRFASNEQGEARISVQLDGRTAIQIVPALS</sequence>
<dbReference type="OrthoDB" id="9979195at2759"/>
<organism evidence="3 4">
    <name type="scientific">Pyrenophora seminiperda CCB06</name>
    <dbReference type="NCBI Taxonomy" id="1302712"/>
    <lineage>
        <taxon>Eukaryota</taxon>
        <taxon>Fungi</taxon>
        <taxon>Dikarya</taxon>
        <taxon>Ascomycota</taxon>
        <taxon>Pezizomycotina</taxon>
        <taxon>Dothideomycetes</taxon>
        <taxon>Pleosporomycetidae</taxon>
        <taxon>Pleosporales</taxon>
        <taxon>Pleosporineae</taxon>
        <taxon>Pleosporaceae</taxon>
        <taxon>Pyrenophora</taxon>
    </lineage>
</organism>